<feature type="domain" description="Beta-lactamase class A catalytic" evidence="2">
    <location>
        <begin position="89"/>
        <end position="289"/>
    </location>
</feature>
<dbReference type="STRING" id="1618436.UV59_C0024G0019"/>
<evidence type="ECO:0000259" key="2">
    <source>
        <dbReference type="Pfam" id="PF13354"/>
    </source>
</evidence>
<dbReference type="AlphaFoldDB" id="A0A0G1FBL5"/>
<name>A0A0G1FBL5_9BACT</name>
<keyword evidence="1" id="KW-1133">Transmembrane helix</keyword>
<evidence type="ECO:0000313" key="3">
    <source>
        <dbReference type="EMBL" id="KKS84223.1"/>
    </source>
</evidence>
<dbReference type="Gene3D" id="3.40.710.10">
    <property type="entry name" value="DD-peptidase/beta-lactamase superfamily"/>
    <property type="match status" value="1"/>
</dbReference>
<reference evidence="3 4" key="1">
    <citation type="journal article" date="2015" name="Nature">
        <title>rRNA introns, odd ribosomes, and small enigmatic genomes across a large radiation of phyla.</title>
        <authorList>
            <person name="Brown C.T."/>
            <person name="Hug L.A."/>
            <person name="Thomas B.C."/>
            <person name="Sharon I."/>
            <person name="Castelle C.J."/>
            <person name="Singh A."/>
            <person name="Wilkins M.J."/>
            <person name="Williams K.H."/>
            <person name="Banfield J.F."/>
        </authorList>
    </citation>
    <scope>NUCLEOTIDE SEQUENCE [LARGE SCALE GENOMIC DNA]</scope>
</reference>
<evidence type="ECO:0000313" key="4">
    <source>
        <dbReference type="Proteomes" id="UP000034543"/>
    </source>
</evidence>
<accession>A0A0G1FBL5</accession>
<proteinExistence type="predicted"/>
<dbReference type="PANTHER" id="PTHR35333">
    <property type="entry name" value="BETA-LACTAMASE"/>
    <property type="match status" value="1"/>
</dbReference>
<dbReference type="InterPro" id="IPR045155">
    <property type="entry name" value="Beta-lactam_cat"/>
</dbReference>
<dbReference type="GO" id="GO:0046677">
    <property type="term" value="P:response to antibiotic"/>
    <property type="evidence" value="ECO:0007669"/>
    <property type="project" value="InterPro"/>
</dbReference>
<evidence type="ECO:0000256" key="1">
    <source>
        <dbReference type="SAM" id="Phobius"/>
    </source>
</evidence>
<keyword evidence="1" id="KW-0472">Membrane</keyword>
<keyword evidence="1" id="KW-0812">Transmembrane</keyword>
<organism evidence="3 4">
    <name type="scientific">Candidatus Gottesmanbacteria bacterium GW2011_GWA1_43_11</name>
    <dbReference type="NCBI Taxonomy" id="1618436"/>
    <lineage>
        <taxon>Bacteria</taxon>
        <taxon>Candidatus Gottesmaniibacteriota</taxon>
    </lineage>
</organism>
<dbReference type="SUPFAM" id="SSF56601">
    <property type="entry name" value="beta-lactamase/transpeptidase-like"/>
    <property type="match status" value="1"/>
</dbReference>
<sequence>MNNRNFSFNRRRPFPTLIILGLTVILVIWLAGRVFRNQATRIISPLAETIEKKFQNKPVSATSSPQLKNPSQLIVQIRNLLVKENGSYSVYLYDLTSNQGYGINETGIFTAASVNKIPILAAIYFEAERGALDLDERITLQQNDIQDYGTGSLRYDGIGKVYSLKTLAQLMIEKSDNTAAFVLSKIVGLKRIQELVENWGLTQTDMLENKTSNKDIAMLMTKMYKNQIANQARTLEMVGFMDDSDFENRLPAQLPEEVVVYHKIGTEVGNIHDVGIFALANHPYYLGVMSNDISDETRAETVIAEISKLTYAFMSQ</sequence>
<protein>
    <submittedName>
        <fullName evidence="3">Peptidoglycan-binding domain 1 protein</fullName>
    </submittedName>
</protein>
<dbReference type="EMBL" id="LCFB01000024">
    <property type="protein sequence ID" value="KKS84223.1"/>
    <property type="molecule type" value="Genomic_DNA"/>
</dbReference>
<dbReference type="GO" id="GO:0008800">
    <property type="term" value="F:beta-lactamase activity"/>
    <property type="evidence" value="ECO:0007669"/>
    <property type="project" value="InterPro"/>
</dbReference>
<dbReference type="PANTHER" id="PTHR35333:SF3">
    <property type="entry name" value="BETA-LACTAMASE-TYPE TRANSPEPTIDASE FOLD CONTAINING PROTEIN"/>
    <property type="match status" value="1"/>
</dbReference>
<feature type="transmembrane region" description="Helical" evidence="1">
    <location>
        <begin position="12"/>
        <end position="32"/>
    </location>
</feature>
<dbReference type="Proteomes" id="UP000034543">
    <property type="component" value="Unassembled WGS sequence"/>
</dbReference>
<dbReference type="InterPro" id="IPR012338">
    <property type="entry name" value="Beta-lactam/transpept-like"/>
</dbReference>
<gene>
    <name evidence="3" type="ORF">UV59_C0024G0019</name>
</gene>
<dbReference type="GO" id="GO:0030655">
    <property type="term" value="P:beta-lactam antibiotic catabolic process"/>
    <property type="evidence" value="ECO:0007669"/>
    <property type="project" value="InterPro"/>
</dbReference>
<comment type="caution">
    <text evidence="3">The sequence shown here is derived from an EMBL/GenBank/DDBJ whole genome shotgun (WGS) entry which is preliminary data.</text>
</comment>
<dbReference type="InterPro" id="IPR000871">
    <property type="entry name" value="Beta-lactam_class-A"/>
</dbReference>
<dbReference type="Pfam" id="PF13354">
    <property type="entry name" value="Beta-lactamase2"/>
    <property type="match status" value="1"/>
</dbReference>